<dbReference type="EMBL" id="CM007890">
    <property type="protein sequence ID" value="OTG37340.1"/>
    <property type="molecule type" value="Genomic_DNA"/>
</dbReference>
<dbReference type="SUPFAM" id="SSF57850">
    <property type="entry name" value="RING/U-box"/>
    <property type="match status" value="1"/>
</dbReference>
<keyword evidence="6" id="KW-0862">Zinc</keyword>
<evidence type="ECO:0000256" key="7">
    <source>
        <dbReference type="ARBA" id="ARBA00023242"/>
    </source>
</evidence>
<dbReference type="InParanoid" id="A0A251VP28"/>
<evidence type="ECO:0000259" key="10">
    <source>
        <dbReference type="PROSITE" id="PS50089"/>
    </source>
</evidence>
<dbReference type="InterPro" id="IPR052256">
    <property type="entry name" value="E3_ubiquitin-ligase_CHFR"/>
</dbReference>
<dbReference type="STRING" id="4232.A0A251VP28"/>
<comment type="subcellular location">
    <subcellularLocation>
        <location evidence="1">Nucleus</location>
    </subcellularLocation>
</comment>
<keyword evidence="12" id="KW-1185">Reference proteome</keyword>
<evidence type="ECO:0000256" key="5">
    <source>
        <dbReference type="ARBA" id="ARBA00022786"/>
    </source>
</evidence>
<dbReference type="PROSITE" id="PS50089">
    <property type="entry name" value="ZF_RING_2"/>
    <property type="match status" value="1"/>
</dbReference>
<gene>
    <name evidence="11" type="ORF">HannXRQ_Chr01g0017751</name>
</gene>
<accession>A0A251VP28</accession>
<evidence type="ECO:0000256" key="6">
    <source>
        <dbReference type="ARBA" id="ARBA00022833"/>
    </source>
</evidence>
<keyword evidence="7" id="KW-0539">Nucleus</keyword>
<evidence type="ECO:0000256" key="4">
    <source>
        <dbReference type="ARBA" id="ARBA00022771"/>
    </source>
</evidence>
<evidence type="ECO:0000256" key="8">
    <source>
        <dbReference type="ARBA" id="ARBA00023306"/>
    </source>
</evidence>
<organism evidence="11 12">
    <name type="scientific">Helianthus annuus</name>
    <name type="common">Common sunflower</name>
    <dbReference type="NCBI Taxonomy" id="4232"/>
    <lineage>
        <taxon>Eukaryota</taxon>
        <taxon>Viridiplantae</taxon>
        <taxon>Streptophyta</taxon>
        <taxon>Embryophyta</taxon>
        <taxon>Tracheophyta</taxon>
        <taxon>Spermatophyta</taxon>
        <taxon>Magnoliopsida</taxon>
        <taxon>eudicotyledons</taxon>
        <taxon>Gunneridae</taxon>
        <taxon>Pentapetalae</taxon>
        <taxon>asterids</taxon>
        <taxon>campanulids</taxon>
        <taxon>Asterales</taxon>
        <taxon>Asteraceae</taxon>
        <taxon>Asteroideae</taxon>
        <taxon>Heliantheae alliance</taxon>
        <taxon>Heliantheae</taxon>
        <taxon>Helianthus</taxon>
    </lineage>
</organism>
<dbReference type="InterPro" id="IPR040909">
    <property type="entry name" value="CHFR_Znf-CRD"/>
</dbReference>
<keyword evidence="4 9" id="KW-0863">Zinc-finger</keyword>
<dbReference type="GO" id="GO:0004842">
    <property type="term" value="F:ubiquitin-protein transferase activity"/>
    <property type="evidence" value="ECO:0000318"/>
    <property type="project" value="GO_Central"/>
</dbReference>
<evidence type="ECO:0000256" key="3">
    <source>
        <dbReference type="ARBA" id="ARBA00022723"/>
    </source>
</evidence>
<dbReference type="AlphaFoldDB" id="A0A251VP28"/>
<dbReference type="GO" id="GO:0044818">
    <property type="term" value="P:mitotic G2/M transition checkpoint"/>
    <property type="evidence" value="ECO:0000318"/>
    <property type="project" value="GO_Central"/>
</dbReference>
<evidence type="ECO:0000313" key="11">
    <source>
        <dbReference type="EMBL" id="OTG37340.1"/>
    </source>
</evidence>
<evidence type="ECO:0000313" key="12">
    <source>
        <dbReference type="Proteomes" id="UP000215914"/>
    </source>
</evidence>
<dbReference type="InterPro" id="IPR018957">
    <property type="entry name" value="Znf_C3HC4_RING-type"/>
</dbReference>
<dbReference type="GO" id="GO:0006511">
    <property type="term" value="P:ubiquitin-dependent protein catabolic process"/>
    <property type="evidence" value="ECO:0000318"/>
    <property type="project" value="GO_Central"/>
</dbReference>
<dbReference type="Proteomes" id="UP000215914">
    <property type="component" value="Chromosome 1"/>
</dbReference>
<feature type="domain" description="RING-type" evidence="10">
    <location>
        <begin position="133"/>
        <end position="178"/>
    </location>
</feature>
<sequence length="463" mass="53104">MMETTCKQTNKQQGKHQWNMDRVLPQSHQIYEQGVICVNGEGLDIVSLEDDFKSLLIVPLNSEHSNVEVQSDEVEIHSDVEVSSFADQGWCNITRNSDLSSATSENTRLKIKPMNESSKKVFKISLDSEHAKCSLCLDIWHDIVTVSPCLHNFCNGCFSEWSSTSQEEHAIVLCPHCSSDVQSVGRNCLLHRIEKKIRKYDSFVRRSDEELVVNSYALIKSLPVIKYVKKPRSKRSRVMREEDNNVNVLDLACTKCGTEYGGFQCNENTVHLHCYACGGMMPSRTDIVVPQYCIGCDGPFCGAYWHSQQVKKSDSYWMCAPEAFNPTGERTITRIPYLAHEWNWHEQHITERCIQQMGKTLQDVVSEWVTKLNDGEIDRTRMPLNHSDMITSGTHLCNDCYDKLVSFLLYWFRISLPKDHLPEDAAQREDCWYGYACRTQNHNDDHARKRNHVCHPTKGVIGN</sequence>
<keyword evidence="5" id="KW-0833">Ubl conjugation pathway</keyword>
<dbReference type="GO" id="GO:0005634">
    <property type="term" value="C:nucleus"/>
    <property type="evidence" value="ECO:0000318"/>
    <property type="project" value="GO_Central"/>
</dbReference>
<protein>
    <submittedName>
        <fullName evidence="11">Putative zinc finger, RING/FYVE/PHD-type</fullName>
    </submittedName>
</protein>
<dbReference type="Pfam" id="PF00097">
    <property type="entry name" value="zf-C3HC4"/>
    <property type="match status" value="1"/>
</dbReference>
<name>A0A251VP28_HELAN</name>
<dbReference type="PANTHER" id="PTHR16079">
    <property type="entry name" value="UBIQUITIN LIGASE PROTEIN CHFR"/>
    <property type="match status" value="1"/>
</dbReference>
<dbReference type="GO" id="GO:0008270">
    <property type="term" value="F:zinc ion binding"/>
    <property type="evidence" value="ECO:0007669"/>
    <property type="project" value="UniProtKB-KW"/>
</dbReference>
<dbReference type="Gene3D" id="3.30.40.10">
    <property type="entry name" value="Zinc/RING finger domain, C3HC4 (zinc finger)"/>
    <property type="match status" value="1"/>
</dbReference>
<dbReference type="PANTHER" id="PTHR16079:SF4">
    <property type="entry name" value="E3 UBIQUITIN-PROTEIN LIGASE CHFR"/>
    <property type="match status" value="1"/>
</dbReference>
<proteinExistence type="predicted"/>
<reference evidence="12" key="1">
    <citation type="journal article" date="2017" name="Nature">
        <title>The sunflower genome provides insights into oil metabolism, flowering and Asterid evolution.</title>
        <authorList>
            <person name="Badouin H."/>
            <person name="Gouzy J."/>
            <person name="Grassa C.J."/>
            <person name="Murat F."/>
            <person name="Staton S.E."/>
            <person name="Cottret L."/>
            <person name="Lelandais-Briere C."/>
            <person name="Owens G.L."/>
            <person name="Carrere S."/>
            <person name="Mayjonade B."/>
            <person name="Legrand L."/>
            <person name="Gill N."/>
            <person name="Kane N.C."/>
            <person name="Bowers J.E."/>
            <person name="Hubner S."/>
            <person name="Bellec A."/>
            <person name="Berard A."/>
            <person name="Berges H."/>
            <person name="Blanchet N."/>
            <person name="Boniface M.C."/>
            <person name="Brunel D."/>
            <person name="Catrice O."/>
            <person name="Chaidir N."/>
            <person name="Claudel C."/>
            <person name="Donnadieu C."/>
            <person name="Faraut T."/>
            <person name="Fievet G."/>
            <person name="Helmstetter N."/>
            <person name="King M."/>
            <person name="Knapp S.J."/>
            <person name="Lai Z."/>
            <person name="Le Paslier M.C."/>
            <person name="Lippi Y."/>
            <person name="Lorenzon L."/>
            <person name="Mandel J.R."/>
            <person name="Marage G."/>
            <person name="Marchand G."/>
            <person name="Marquand E."/>
            <person name="Bret-Mestries E."/>
            <person name="Morien E."/>
            <person name="Nambeesan S."/>
            <person name="Nguyen T."/>
            <person name="Pegot-Espagnet P."/>
            <person name="Pouilly N."/>
            <person name="Raftis F."/>
            <person name="Sallet E."/>
            <person name="Schiex T."/>
            <person name="Thomas J."/>
            <person name="Vandecasteele C."/>
            <person name="Vares D."/>
            <person name="Vear F."/>
            <person name="Vautrin S."/>
            <person name="Crespi M."/>
            <person name="Mangin B."/>
            <person name="Burke J.M."/>
            <person name="Salse J."/>
            <person name="Munos S."/>
            <person name="Vincourt P."/>
            <person name="Rieseberg L.H."/>
            <person name="Langlade N.B."/>
        </authorList>
    </citation>
    <scope>NUCLEOTIDE SEQUENCE [LARGE SCALE GENOMIC DNA]</scope>
    <source>
        <strain evidence="12">cv. SF193</strain>
    </source>
</reference>
<dbReference type="Pfam" id="PF17979">
    <property type="entry name" value="zf-CRD"/>
    <property type="match status" value="1"/>
</dbReference>
<dbReference type="InterPro" id="IPR013083">
    <property type="entry name" value="Znf_RING/FYVE/PHD"/>
</dbReference>
<keyword evidence="3" id="KW-0479">Metal-binding</keyword>
<keyword evidence="8" id="KW-0131">Cell cycle</keyword>
<dbReference type="SMART" id="SM00184">
    <property type="entry name" value="RING"/>
    <property type="match status" value="1"/>
</dbReference>
<evidence type="ECO:0000256" key="2">
    <source>
        <dbReference type="ARBA" id="ARBA00022679"/>
    </source>
</evidence>
<evidence type="ECO:0000256" key="9">
    <source>
        <dbReference type="PROSITE-ProRule" id="PRU00175"/>
    </source>
</evidence>
<dbReference type="InterPro" id="IPR001841">
    <property type="entry name" value="Znf_RING"/>
</dbReference>
<keyword evidence="2" id="KW-0808">Transferase</keyword>
<evidence type="ECO:0000256" key="1">
    <source>
        <dbReference type="ARBA" id="ARBA00004123"/>
    </source>
</evidence>
<dbReference type="Gene3D" id="3.30.40.140">
    <property type="match status" value="1"/>
</dbReference>